<dbReference type="PROSITE" id="PS00061">
    <property type="entry name" value="ADH_SHORT"/>
    <property type="match status" value="1"/>
</dbReference>
<dbReference type="PRINTS" id="PR00080">
    <property type="entry name" value="SDRFAMILY"/>
</dbReference>
<gene>
    <name evidence="3" type="ORF">KC573_04005</name>
</gene>
<evidence type="ECO:0000313" key="4">
    <source>
        <dbReference type="Proteomes" id="UP000699691"/>
    </source>
</evidence>
<dbReference type="EMBL" id="JAGQKY010000217">
    <property type="protein sequence ID" value="MCA9397970.1"/>
    <property type="molecule type" value="Genomic_DNA"/>
</dbReference>
<dbReference type="InterPro" id="IPR002347">
    <property type="entry name" value="SDR_fam"/>
</dbReference>
<comment type="caution">
    <text evidence="3">The sequence shown here is derived from an EMBL/GenBank/DDBJ whole genome shotgun (WGS) entry which is preliminary data.</text>
</comment>
<dbReference type="PANTHER" id="PTHR43639:SF1">
    <property type="entry name" value="SHORT-CHAIN DEHYDROGENASE_REDUCTASE FAMILY PROTEIN"/>
    <property type="match status" value="1"/>
</dbReference>
<comment type="similarity">
    <text evidence="1">Belongs to the short-chain dehydrogenases/reductases (SDR) family.</text>
</comment>
<evidence type="ECO:0000313" key="3">
    <source>
        <dbReference type="EMBL" id="MCA9397970.1"/>
    </source>
</evidence>
<dbReference type="Proteomes" id="UP000699691">
    <property type="component" value="Unassembled WGS sequence"/>
</dbReference>
<dbReference type="Pfam" id="PF13561">
    <property type="entry name" value="adh_short_C2"/>
    <property type="match status" value="1"/>
</dbReference>
<dbReference type="AlphaFoldDB" id="A0A955LWS5"/>
<dbReference type="PANTHER" id="PTHR43639">
    <property type="entry name" value="OXIDOREDUCTASE, SHORT-CHAIN DEHYDROGENASE/REDUCTASE FAMILY (AFU_ORTHOLOGUE AFUA_5G02870)"/>
    <property type="match status" value="1"/>
</dbReference>
<reference evidence="3" key="2">
    <citation type="journal article" date="2021" name="Microbiome">
        <title>Successional dynamics and alternative stable states in a saline activated sludge microbial community over 9 years.</title>
        <authorList>
            <person name="Wang Y."/>
            <person name="Ye J."/>
            <person name="Ju F."/>
            <person name="Liu L."/>
            <person name="Boyd J.A."/>
            <person name="Deng Y."/>
            <person name="Parks D.H."/>
            <person name="Jiang X."/>
            <person name="Yin X."/>
            <person name="Woodcroft B.J."/>
            <person name="Tyson G.W."/>
            <person name="Hugenholtz P."/>
            <person name="Polz M.F."/>
            <person name="Zhang T."/>
        </authorList>
    </citation>
    <scope>NUCLEOTIDE SEQUENCE</scope>
    <source>
        <strain evidence="3">HKST-UBA02</strain>
    </source>
</reference>
<feature type="non-terminal residue" evidence="3">
    <location>
        <position position="1"/>
    </location>
</feature>
<dbReference type="Gene3D" id="3.40.50.720">
    <property type="entry name" value="NAD(P)-binding Rossmann-like Domain"/>
    <property type="match status" value="1"/>
</dbReference>
<dbReference type="GO" id="GO:0016491">
    <property type="term" value="F:oxidoreductase activity"/>
    <property type="evidence" value="ECO:0007669"/>
    <property type="project" value="UniProtKB-KW"/>
</dbReference>
<dbReference type="CDD" id="cd05233">
    <property type="entry name" value="SDR_c"/>
    <property type="match status" value="1"/>
</dbReference>
<dbReference type="InterPro" id="IPR036291">
    <property type="entry name" value="NAD(P)-bd_dom_sf"/>
</dbReference>
<dbReference type="InterPro" id="IPR020904">
    <property type="entry name" value="Sc_DH/Rdtase_CS"/>
</dbReference>
<name>A0A955LWS5_UNCKA</name>
<organism evidence="3 4">
    <name type="scientific">candidate division WWE3 bacterium</name>
    <dbReference type="NCBI Taxonomy" id="2053526"/>
    <lineage>
        <taxon>Bacteria</taxon>
        <taxon>Katanobacteria</taxon>
    </lineage>
</organism>
<keyword evidence="2" id="KW-0560">Oxidoreductase</keyword>
<dbReference type="SUPFAM" id="SSF51735">
    <property type="entry name" value="NAD(P)-binding Rossmann-fold domains"/>
    <property type="match status" value="1"/>
</dbReference>
<reference evidence="3" key="1">
    <citation type="submission" date="2020-04" db="EMBL/GenBank/DDBJ databases">
        <authorList>
            <person name="Zhang T."/>
        </authorList>
    </citation>
    <scope>NUCLEOTIDE SEQUENCE</scope>
    <source>
        <strain evidence="3">HKST-UBA02</strain>
    </source>
</reference>
<evidence type="ECO:0000256" key="1">
    <source>
        <dbReference type="ARBA" id="ARBA00006484"/>
    </source>
</evidence>
<sequence>VSRGIGTSIAKKLHSEGVTIHGTYNSSKKEALALQDRLENLVLHHVDFYDRKQTLQFVDELSSIQFDYIINNAGIILFEQFDEVTYATWDAVLEVNLTTPFILTHALRNNINDGGVVVNIASTDGLTGAYVSMSYSVSKAALMNLTKSLGNVFGARGIRVVGIAPGWVGSGMDSPAIQEAIENNPLGRNAETSDIANVVSFLISDKAAFINGETIVVDGGYSNVDPILKKEAEAME</sequence>
<proteinExistence type="inferred from homology"/>
<protein>
    <submittedName>
        <fullName evidence="3">SDR family oxidoreductase</fullName>
    </submittedName>
</protein>
<evidence type="ECO:0000256" key="2">
    <source>
        <dbReference type="ARBA" id="ARBA00023002"/>
    </source>
</evidence>
<dbReference type="PRINTS" id="PR00081">
    <property type="entry name" value="GDHRDH"/>
</dbReference>
<accession>A0A955LWS5</accession>